<evidence type="ECO:0000256" key="9">
    <source>
        <dbReference type="RuleBase" id="RU366031"/>
    </source>
</evidence>
<evidence type="ECO:0000256" key="4">
    <source>
        <dbReference type="ARBA" id="ARBA00023239"/>
    </source>
</evidence>
<evidence type="ECO:0000256" key="6">
    <source>
        <dbReference type="ARBA" id="ARBA00037589"/>
    </source>
</evidence>
<evidence type="ECO:0000256" key="5">
    <source>
        <dbReference type="ARBA" id="ARBA00023244"/>
    </source>
</evidence>
<dbReference type="Pfam" id="PF02602">
    <property type="entry name" value="HEM4"/>
    <property type="match status" value="1"/>
</dbReference>
<evidence type="ECO:0000256" key="7">
    <source>
        <dbReference type="ARBA" id="ARBA00040167"/>
    </source>
</evidence>
<keyword evidence="4 9" id="KW-0456">Lyase</keyword>
<comment type="function">
    <text evidence="6 9">Catalyzes cyclization of the linear tetrapyrrole, hydroxymethylbilane, to the macrocyclic uroporphyrinogen III.</text>
</comment>
<organism evidence="11 12">
    <name type="scientific">Leucobacter denitrificans</name>
    <dbReference type="NCBI Taxonomy" id="683042"/>
    <lineage>
        <taxon>Bacteria</taxon>
        <taxon>Bacillati</taxon>
        <taxon>Actinomycetota</taxon>
        <taxon>Actinomycetes</taxon>
        <taxon>Micrococcales</taxon>
        <taxon>Microbacteriaceae</taxon>
        <taxon>Leucobacter</taxon>
    </lineage>
</organism>
<dbReference type="GO" id="GO:0004852">
    <property type="term" value="F:uroporphyrinogen-III synthase activity"/>
    <property type="evidence" value="ECO:0007669"/>
    <property type="project" value="UniProtKB-UniRule"/>
</dbReference>
<dbReference type="SUPFAM" id="SSF69618">
    <property type="entry name" value="HemD-like"/>
    <property type="match status" value="1"/>
</dbReference>
<evidence type="ECO:0000259" key="10">
    <source>
        <dbReference type="Pfam" id="PF02602"/>
    </source>
</evidence>
<dbReference type="PANTHER" id="PTHR38042:SF1">
    <property type="entry name" value="UROPORPHYRINOGEN-III SYNTHASE, CHLOROPLASTIC"/>
    <property type="match status" value="1"/>
</dbReference>
<dbReference type="CDD" id="cd06578">
    <property type="entry name" value="HemD"/>
    <property type="match status" value="1"/>
</dbReference>
<keyword evidence="12" id="KW-1185">Reference proteome</keyword>
<dbReference type="EC" id="4.2.1.75" evidence="3 9"/>
<comment type="similarity">
    <text evidence="2 9">Belongs to the uroporphyrinogen-III synthase family.</text>
</comment>
<keyword evidence="5 9" id="KW-0627">Porphyrin biosynthesis</keyword>
<accession>A0A7G9S734</accession>
<dbReference type="InterPro" id="IPR036108">
    <property type="entry name" value="4pyrrol_syn_uPrphyn_synt_sf"/>
</dbReference>
<dbReference type="InterPro" id="IPR003754">
    <property type="entry name" value="4pyrrol_synth_uPrphyn_synth"/>
</dbReference>
<dbReference type="AlphaFoldDB" id="A0A7G9S734"/>
<name>A0A7G9S734_9MICO</name>
<evidence type="ECO:0000256" key="8">
    <source>
        <dbReference type="ARBA" id="ARBA00048617"/>
    </source>
</evidence>
<dbReference type="KEGG" id="ldn:H9L06_05000"/>
<evidence type="ECO:0000256" key="3">
    <source>
        <dbReference type="ARBA" id="ARBA00013109"/>
    </source>
</evidence>
<gene>
    <name evidence="11" type="ORF">H9L06_05000</name>
</gene>
<dbReference type="Gene3D" id="3.40.50.10090">
    <property type="match status" value="2"/>
</dbReference>
<dbReference type="PANTHER" id="PTHR38042">
    <property type="entry name" value="UROPORPHYRINOGEN-III SYNTHASE, CHLOROPLASTIC"/>
    <property type="match status" value="1"/>
</dbReference>
<evidence type="ECO:0000313" key="11">
    <source>
        <dbReference type="EMBL" id="QNN63659.1"/>
    </source>
</evidence>
<feature type="domain" description="Tetrapyrrole biosynthesis uroporphyrinogen III synthase" evidence="10">
    <location>
        <begin position="28"/>
        <end position="251"/>
    </location>
</feature>
<evidence type="ECO:0000313" key="12">
    <source>
        <dbReference type="Proteomes" id="UP000515934"/>
    </source>
</evidence>
<comment type="catalytic activity">
    <reaction evidence="8 9">
        <text>hydroxymethylbilane = uroporphyrinogen III + H2O</text>
        <dbReference type="Rhea" id="RHEA:18965"/>
        <dbReference type="ChEBI" id="CHEBI:15377"/>
        <dbReference type="ChEBI" id="CHEBI:57308"/>
        <dbReference type="ChEBI" id="CHEBI:57845"/>
        <dbReference type="EC" id="4.2.1.75"/>
    </reaction>
</comment>
<evidence type="ECO:0000256" key="2">
    <source>
        <dbReference type="ARBA" id="ARBA00008133"/>
    </source>
</evidence>
<dbReference type="RefSeq" id="WP_187556117.1">
    <property type="nucleotide sequence ID" value="NZ_CP060716.1"/>
</dbReference>
<dbReference type="GO" id="GO:0006780">
    <property type="term" value="P:uroporphyrinogen III biosynthetic process"/>
    <property type="evidence" value="ECO:0007669"/>
    <property type="project" value="UniProtKB-UniRule"/>
</dbReference>
<dbReference type="EMBL" id="CP060716">
    <property type="protein sequence ID" value="QNN63659.1"/>
    <property type="molecule type" value="Genomic_DNA"/>
</dbReference>
<dbReference type="UniPathway" id="UPA00251">
    <property type="reaction ID" value="UER00320"/>
</dbReference>
<dbReference type="GO" id="GO:0006782">
    <property type="term" value="P:protoporphyrinogen IX biosynthetic process"/>
    <property type="evidence" value="ECO:0007669"/>
    <property type="project" value="UniProtKB-UniRule"/>
</dbReference>
<dbReference type="InterPro" id="IPR039793">
    <property type="entry name" value="UROS/Hem4"/>
</dbReference>
<proteinExistence type="inferred from homology"/>
<protein>
    <recommendedName>
        <fullName evidence="7 9">Uroporphyrinogen-III synthase</fullName>
        <ecNumber evidence="3 9">4.2.1.75</ecNumber>
    </recommendedName>
</protein>
<evidence type="ECO:0000256" key="1">
    <source>
        <dbReference type="ARBA" id="ARBA00004772"/>
    </source>
</evidence>
<dbReference type="Proteomes" id="UP000515934">
    <property type="component" value="Chromosome"/>
</dbReference>
<comment type="pathway">
    <text evidence="1 9">Porphyrin-containing compound metabolism; protoporphyrin-IX biosynthesis; coproporphyrinogen-III from 5-aminolevulinate: step 3/4.</text>
</comment>
<sequence length="270" mass="28153">MSGADRGVQRGLDGLRVLVPRAGEPGERIAQLVRSHGGNPELVPLIEHAPPADPRELLDAVARWNAGEYDWLAVTSAQGALAFSAAGARSGHGKVAAVGPATARALAAVGFSVDLQPDDEFTGRSLADALVAELQAHPVSSGARLLLPLSEIAEPTLEESLREAGHDPHRITAYRTLEVPADPERDAQLAASLGAVLVMSSSNARALSHRFSDLNSNTIIAAIGEPTARELARLGMTAHVVATEQTSEGIVRALAEYVTDPSTHSEGVTA</sequence>
<reference evidence="11 12" key="1">
    <citation type="submission" date="2020-08" db="EMBL/GenBank/DDBJ databases">
        <title>Genome sequence of Leucobacter denitrificans KACC 14055T.</title>
        <authorList>
            <person name="Hyun D.-W."/>
            <person name="Bae J.-W."/>
        </authorList>
    </citation>
    <scope>NUCLEOTIDE SEQUENCE [LARGE SCALE GENOMIC DNA]</scope>
    <source>
        <strain evidence="11 12">KACC 14055</strain>
    </source>
</reference>